<gene>
    <name evidence="15" type="ORF">NXF25_021194</name>
</gene>
<dbReference type="PROSITE" id="PS50259">
    <property type="entry name" value="G_PROTEIN_RECEP_F3_4"/>
    <property type="match status" value="1"/>
</dbReference>
<comment type="caution">
    <text evidence="15">The sequence shown here is derived from an EMBL/GenBank/DDBJ whole genome shotgun (WGS) entry which is preliminary data.</text>
</comment>
<evidence type="ECO:0000256" key="8">
    <source>
        <dbReference type="ARBA" id="ARBA00023136"/>
    </source>
</evidence>
<accession>A0AAW1B8E5</accession>
<evidence type="ECO:0000256" key="6">
    <source>
        <dbReference type="ARBA" id="ARBA00022989"/>
    </source>
</evidence>
<evidence type="ECO:0000256" key="7">
    <source>
        <dbReference type="ARBA" id="ARBA00023040"/>
    </source>
</evidence>
<keyword evidence="3" id="KW-1003">Cell membrane</keyword>
<dbReference type="GO" id="GO:0004930">
    <property type="term" value="F:G protein-coupled receptor activity"/>
    <property type="evidence" value="ECO:0007669"/>
    <property type="project" value="UniProtKB-KW"/>
</dbReference>
<feature type="transmembrane region" description="Helical" evidence="12">
    <location>
        <begin position="721"/>
        <end position="741"/>
    </location>
</feature>
<feature type="chain" id="PRO_5044013311" evidence="13">
    <location>
        <begin position="18"/>
        <end position="875"/>
    </location>
</feature>
<dbReference type="Pfam" id="PF01094">
    <property type="entry name" value="ANF_receptor"/>
    <property type="match status" value="1"/>
</dbReference>
<dbReference type="PRINTS" id="PR00248">
    <property type="entry name" value="GPCRMGR"/>
</dbReference>
<evidence type="ECO:0000256" key="1">
    <source>
        <dbReference type="ARBA" id="ARBA00004651"/>
    </source>
</evidence>
<dbReference type="FunFam" id="3.40.50.2300:FF:000024">
    <property type="entry name" value="Vomeronasal 2, receptor 73"/>
    <property type="match status" value="1"/>
</dbReference>
<keyword evidence="5 13" id="KW-0732">Signal</keyword>
<evidence type="ECO:0000256" key="2">
    <source>
        <dbReference type="ARBA" id="ARBA00007242"/>
    </source>
</evidence>
<keyword evidence="16" id="KW-1185">Reference proteome</keyword>
<dbReference type="InterPro" id="IPR001828">
    <property type="entry name" value="ANF_lig-bd_rcpt"/>
</dbReference>
<dbReference type="Proteomes" id="UP001474421">
    <property type="component" value="Unassembled WGS sequence"/>
</dbReference>
<dbReference type="EMBL" id="JAOTOJ010000008">
    <property type="protein sequence ID" value="KAK9397833.1"/>
    <property type="molecule type" value="Genomic_DNA"/>
</dbReference>
<keyword evidence="6 12" id="KW-1133">Transmembrane helix</keyword>
<evidence type="ECO:0000256" key="3">
    <source>
        <dbReference type="ARBA" id="ARBA00022475"/>
    </source>
</evidence>
<feature type="transmembrane region" description="Helical" evidence="12">
    <location>
        <begin position="680"/>
        <end position="705"/>
    </location>
</feature>
<comment type="similarity">
    <text evidence="2">Belongs to the G-protein coupled receptor 3 family.</text>
</comment>
<dbReference type="Pfam" id="PF00003">
    <property type="entry name" value="7tm_3"/>
    <property type="match status" value="1"/>
</dbReference>
<evidence type="ECO:0000256" key="10">
    <source>
        <dbReference type="ARBA" id="ARBA00023180"/>
    </source>
</evidence>
<proteinExistence type="inferred from homology"/>
<keyword evidence="7" id="KW-0297">G-protein coupled receptor</keyword>
<evidence type="ECO:0000256" key="13">
    <source>
        <dbReference type="SAM" id="SignalP"/>
    </source>
</evidence>
<dbReference type="InterPro" id="IPR011500">
    <property type="entry name" value="GPCR_3_9-Cys_dom"/>
</dbReference>
<feature type="domain" description="G-protein coupled receptors family 3 profile" evidence="14">
    <location>
        <begin position="610"/>
        <end position="874"/>
    </location>
</feature>
<dbReference type="PROSITE" id="PS00981">
    <property type="entry name" value="G_PROTEIN_RECEP_F3_3"/>
    <property type="match status" value="1"/>
</dbReference>
<dbReference type="InterPro" id="IPR000337">
    <property type="entry name" value="GPCR_3"/>
</dbReference>
<feature type="transmembrane region" description="Helical" evidence="12">
    <location>
        <begin position="830"/>
        <end position="851"/>
    </location>
</feature>
<feature type="transmembrane region" description="Helical" evidence="12">
    <location>
        <begin position="769"/>
        <end position="792"/>
    </location>
</feature>
<sequence length="875" mass="98900">MLMLMVLLLVMLPSVLCKCPVGQWATQIPLLALHKYYHAGDFNIAGITSQNYVLSHAITFEKAPSPELFDDIMVLTQHYQHILAMVFAIKEINENPHILPNITLGFQIYNSHFSASWTYLASMELLSSWKRLIPNYKCDSRNNAVAVIGGPNSNVCLHMATTLSIYKLPQLSYGSAPVLDYKNQDAFVQQMFPQGIHQYKGILHLLLHFRWTWIGVLYLDDDNGERFVQNVLPLFPQKGICFDFIQRLPKQGFSNAIETLVEDGIKTYKIITRDTSNILVIHGELQTMSVLLLLLGIPEYLDMDKSKGKVWIMTAQMDFVSYSFKKPQDIDFIHGAISFAVHSTDVLGFQTFLQTINPTLEKEDDFLQIFWEHAFDCSLPKPNKDNVSRRLCTGKEKLESLPGTIFEMKMTAHSYSIYNAAYAVAHALHFMYLSQSKQRQIGKSTQQKNLLNQVSWQLHPFLRKVSFNNSAGDIISFNQNGEQIVGFDIINWVTFPNQSFRRIRVGMIDPHASSKGGIFLDDSHIVWPVRFNQGYPLSLCNDNCQEGYSKRKKEGKPFCCYDCFPCPEGKISNHKDAVTCYPCLVNQYPNPQRRLCIPKTLSFLSLKEPLGVSLAVLALFFSCLTSLVLWLFIKHRDLAIVKANNRSLTYLLLISLLLSFLCALLFIGPPGKVTCLLRQTAFGIIFSLAVSCILAKTIIVVLAFIATKPGSKIRKWLGKRLAYSIVLSCLLIQVMICTTWLSTAPPYPDADVYSSNTEIILECNEGSSTMFYCVLGFMGFLAIVSFTVAFLARKLPDSFNEAKFITFSMLVFCSVWLSFIPSYLSTKGKYMVAVEIFSILTSSFGLLGCIFSPKCFIILMKPDLKIGTSLTRRNL</sequence>
<feature type="transmembrane region" description="Helical" evidence="12">
    <location>
        <begin position="610"/>
        <end position="633"/>
    </location>
</feature>
<dbReference type="Gene3D" id="3.40.50.2300">
    <property type="match status" value="2"/>
</dbReference>
<dbReference type="GO" id="GO:0005886">
    <property type="term" value="C:plasma membrane"/>
    <property type="evidence" value="ECO:0007669"/>
    <property type="project" value="UniProtKB-SubCell"/>
</dbReference>
<dbReference type="SUPFAM" id="SSF53822">
    <property type="entry name" value="Periplasmic binding protein-like I"/>
    <property type="match status" value="1"/>
</dbReference>
<feature type="transmembrane region" description="Helical" evidence="12">
    <location>
        <begin position="804"/>
        <end position="824"/>
    </location>
</feature>
<evidence type="ECO:0000259" key="14">
    <source>
        <dbReference type="PROSITE" id="PS50259"/>
    </source>
</evidence>
<evidence type="ECO:0000313" key="15">
    <source>
        <dbReference type="EMBL" id="KAK9397833.1"/>
    </source>
</evidence>
<reference evidence="15 16" key="1">
    <citation type="journal article" date="2024" name="Proc. Natl. Acad. Sci. U.S.A.">
        <title>The genetic regulatory architecture and epigenomic basis for age-related changes in rattlesnake venom.</title>
        <authorList>
            <person name="Hogan M.P."/>
            <person name="Holding M.L."/>
            <person name="Nystrom G.S."/>
            <person name="Colston T.J."/>
            <person name="Bartlett D.A."/>
            <person name="Mason A.J."/>
            <person name="Ellsworth S.A."/>
            <person name="Rautsaw R.M."/>
            <person name="Lawrence K.C."/>
            <person name="Strickland J.L."/>
            <person name="He B."/>
            <person name="Fraser P."/>
            <person name="Margres M.J."/>
            <person name="Gilbert D.M."/>
            <person name="Gibbs H.L."/>
            <person name="Parkinson C.L."/>
            <person name="Rokyta D.R."/>
        </authorList>
    </citation>
    <scope>NUCLEOTIDE SEQUENCE [LARGE SCALE GENOMIC DNA]</scope>
    <source>
        <strain evidence="15">DRR0105</strain>
    </source>
</reference>
<keyword evidence="8 12" id="KW-0472">Membrane</keyword>
<dbReference type="PANTHER" id="PTHR24061:SF599">
    <property type="entry name" value="G-PROTEIN COUPLED RECEPTORS FAMILY 3 PROFILE DOMAIN-CONTAINING PROTEIN"/>
    <property type="match status" value="1"/>
</dbReference>
<evidence type="ECO:0000256" key="12">
    <source>
        <dbReference type="SAM" id="Phobius"/>
    </source>
</evidence>
<feature type="transmembrane region" description="Helical" evidence="12">
    <location>
        <begin position="648"/>
        <end position="668"/>
    </location>
</feature>
<evidence type="ECO:0000256" key="11">
    <source>
        <dbReference type="ARBA" id="ARBA00023224"/>
    </source>
</evidence>
<protein>
    <submittedName>
        <fullName evidence="15">Type-2 vomeronasal receptor</fullName>
    </submittedName>
</protein>
<feature type="signal peptide" evidence="13">
    <location>
        <begin position="1"/>
        <end position="17"/>
    </location>
</feature>
<dbReference type="InterPro" id="IPR028082">
    <property type="entry name" value="Peripla_BP_I"/>
</dbReference>
<keyword evidence="9 15" id="KW-0675">Receptor</keyword>
<comment type="subcellular location">
    <subcellularLocation>
        <location evidence="1">Cell membrane</location>
        <topology evidence="1">Multi-pass membrane protein</topology>
    </subcellularLocation>
</comment>
<keyword evidence="4 12" id="KW-0812">Transmembrane</keyword>
<dbReference type="FunFam" id="2.10.50.30:FF:000002">
    <property type="entry name" value="Vomeronasal 2 receptor, h1"/>
    <property type="match status" value="1"/>
</dbReference>
<evidence type="ECO:0000256" key="4">
    <source>
        <dbReference type="ARBA" id="ARBA00022692"/>
    </source>
</evidence>
<dbReference type="PANTHER" id="PTHR24061">
    <property type="entry name" value="CALCIUM-SENSING RECEPTOR-RELATED"/>
    <property type="match status" value="1"/>
</dbReference>
<evidence type="ECO:0000313" key="16">
    <source>
        <dbReference type="Proteomes" id="UP001474421"/>
    </source>
</evidence>
<evidence type="ECO:0000256" key="9">
    <source>
        <dbReference type="ARBA" id="ARBA00023170"/>
    </source>
</evidence>
<organism evidence="15 16">
    <name type="scientific">Crotalus adamanteus</name>
    <name type="common">Eastern diamondback rattlesnake</name>
    <dbReference type="NCBI Taxonomy" id="8729"/>
    <lineage>
        <taxon>Eukaryota</taxon>
        <taxon>Metazoa</taxon>
        <taxon>Chordata</taxon>
        <taxon>Craniata</taxon>
        <taxon>Vertebrata</taxon>
        <taxon>Euteleostomi</taxon>
        <taxon>Lepidosauria</taxon>
        <taxon>Squamata</taxon>
        <taxon>Bifurcata</taxon>
        <taxon>Unidentata</taxon>
        <taxon>Episquamata</taxon>
        <taxon>Toxicofera</taxon>
        <taxon>Serpentes</taxon>
        <taxon>Colubroidea</taxon>
        <taxon>Viperidae</taxon>
        <taxon>Crotalinae</taxon>
        <taxon>Crotalus</taxon>
    </lineage>
</organism>
<dbReference type="AlphaFoldDB" id="A0AAW1B8E5"/>
<dbReference type="PRINTS" id="PR01535">
    <property type="entry name" value="VOMERONASL2R"/>
</dbReference>
<dbReference type="Gene3D" id="2.10.50.30">
    <property type="entry name" value="GPCR, family 3, nine cysteines domain"/>
    <property type="match status" value="1"/>
</dbReference>
<dbReference type="InterPro" id="IPR017979">
    <property type="entry name" value="GPCR_3_CS"/>
</dbReference>
<name>A0AAW1B8E5_CROAD</name>
<keyword evidence="11" id="KW-0807">Transducer</keyword>
<dbReference type="InterPro" id="IPR004073">
    <property type="entry name" value="GPCR_3_vmron_rcpt_2"/>
</dbReference>
<dbReference type="CDD" id="cd15283">
    <property type="entry name" value="7tmC_V2R_pheromone"/>
    <property type="match status" value="1"/>
</dbReference>
<evidence type="ECO:0000256" key="5">
    <source>
        <dbReference type="ARBA" id="ARBA00022729"/>
    </source>
</evidence>
<keyword evidence="10" id="KW-0325">Glycoprotein</keyword>
<dbReference type="Pfam" id="PF07562">
    <property type="entry name" value="NCD3G"/>
    <property type="match status" value="1"/>
</dbReference>
<dbReference type="InterPro" id="IPR000068">
    <property type="entry name" value="GPCR_3_Ca_sens_rcpt-rel"/>
</dbReference>
<dbReference type="InterPro" id="IPR038550">
    <property type="entry name" value="GPCR_3_9-Cys_sf"/>
</dbReference>
<dbReference type="InterPro" id="IPR017978">
    <property type="entry name" value="GPCR_3_C"/>
</dbReference>